<protein>
    <submittedName>
        <fullName evidence="2">Uncharacterized protein</fullName>
    </submittedName>
</protein>
<dbReference type="Proteomes" id="UP001320119">
    <property type="component" value="Chromosome"/>
</dbReference>
<evidence type="ECO:0000256" key="1">
    <source>
        <dbReference type="SAM" id="MobiDB-lite"/>
    </source>
</evidence>
<dbReference type="RefSeq" id="WP_236982727.1">
    <property type="nucleotide sequence ID" value="NZ_AP023086.1"/>
</dbReference>
<dbReference type="KEGG" id="marq:MARGE09_P2617"/>
<reference evidence="2 3" key="1">
    <citation type="journal article" date="2022" name="IScience">
        <title>An ultrasensitive nanofiber-based assay for enzymatic hydrolysis and deep-sea microbial degradation of cellulose.</title>
        <authorList>
            <person name="Tsudome M."/>
            <person name="Tachioka M."/>
            <person name="Miyazaki M."/>
            <person name="Uchimura K."/>
            <person name="Tsuda M."/>
            <person name="Takaki Y."/>
            <person name="Deguchi S."/>
        </authorList>
    </citation>
    <scope>NUCLEOTIDE SEQUENCE [LARGE SCALE GENOMIC DNA]</scope>
    <source>
        <strain evidence="2 3">GE09</strain>
    </source>
</reference>
<name>A0AAN2BKV5_9GAMM</name>
<organism evidence="2 3">
    <name type="scientific">Marinagarivorans cellulosilyticus</name>
    <dbReference type="NCBI Taxonomy" id="2721545"/>
    <lineage>
        <taxon>Bacteria</taxon>
        <taxon>Pseudomonadati</taxon>
        <taxon>Pseudomonadota</taxon>
        <taxon>Gammaproteobacteria</taxon>
        <taxon>Cellvibrionales</taxon>
        <taxon>Cellvibrionaceae</taxon>
        <taxon>Marinagarivorans</taxon>
    </lineage>
</organism>
<evidence type="ECO:0000313" key="2">
    <source>
        <dbReference type="EMBL" id="BCD98416.1"/>
    </source>
</evidence>
<proteinExistence type="predicted"/>
<feature type="region of interest" description="Disordered" evidence="1">
    <location>
        <begin position="222"/>
        <end position="262"/>
    </location>
</feature>
<keyword evidence="3" id="KW-1185">Reference proteome</keyword>
<dbReference type="EMBL" id="AP023086">
    <property type="protein sequence ID" value="BCD98416.1"/>
    <property type="molecule type" value="Genomic_DNA"/>
</dbReference>
<gene>
    <name evidence="2" type="ORF">MARGE09_P2617</name>
</gene>
<dbReference type="AlphaFoldDB" id="A0AAN2BKV5"/>
<evidence type="ECO:0000313" key="3">
    <source>
        <dbReference type="Proteomes" id="UP001320119"/>
    </source>
</evidence>
<accession>A0AAN2BKV5</accession>
<sequence>MSTVAIIVLLLTLAVMSLFVVNFVNSRETRRRLVTQKITSLRRRIAELEEMAASLEPLLESTQIPRAINDEIIVLIETIMKLDPSNEYMKPTLEAAKTLSSDLALEKRSCQLMRALSSDAQVARCKFQLNEAARLVRRNQLAGRIDALEADTFIKELSWALMMIEVITYVNQGHVSIKQNDVLKAYGYYKHAQQTLIANPHSDQRRHRLIREVSDMLTNRRKALSEDLMPETANNPSAESPGAQAPTEQPDAGPASEQPSPP</sequence>